<protein>
    <submittedName>
        <fullName evidence="2">Uncharacterized protein</fullName>
    </submittedName>
</protein>
<dbReference type="AlphaFoldDB" id="X1EZH0"/>
<accession>X1EZH0</accession>
<evidence type="ECO:0000256" key="1">
    <source>
        <dbReference type="SAM" id="Phobius"/>
    </source>
</evidence>
<feature type="transmembrane region" description="Helical" evidence="1">
    <location>
        <begin position="16"/>
        <end position="42"/>
    </location>
</feature>
<organism evidence="2">
    <name type="scientific">marine sediment metagenome</name>
    <dbReference type="NCBI Taxonomy" id="412755"/>
    <lineage>
        <taxon>unclassified sequences</taxon>
        <taxon>metagenomes</taxon>
        <taxon>ecological metagenomes</taxon>
    </lineage>
</organism>
<dbReference type="EMBL" id="BARU01006865">
    <property type="protein sequence ID" value="GAH37992.1"/>
    <property type="molecule type" value="Genomic_DNA"/>
</dbReference>
<keyword evidence="1" id="KW-0472">Membrane</keyword>
<comment type="caution">
    <text evidence="2">The sequence shown here is derived from an EMBL/GenBank/DDBJ whole genome shotgun (WGS) entry which is preliminary data.</text>
</comment>
<evidence type="ECO:0000313" key="2">
    <source>
        <dbReference type="EMBL" id="GAH37992.1"/>
    </source>
</evidence>
<gene>
    <name evidence="2" type="ORF">S03H2_13525</name>
</gene>
<name>X1EZH0_9ZZZZ</name>
<keyword evidence="1" id="KW-0812">Transmembrane</keyword>
<sequence>MNTEILAFGAPGILEAMLVTVLMALSCILPVVVVIYVIRLLIRNKQENQRLRLEVGKLADELERMRKQNESKSPAAPAH</sequence>
<proteinExistence type="predicted"/>
<reference evidence="2" key="1">
    <citation type="journal article" date="2014" name="Front. Microbiol.">
        <title>High frequency of phylogenetically diverse reductive dehalogenase-homologous genes in deep subseafloor sedimentary metagenomes.</title>
        <authorList>
            <person name="Kawai M."/>
            <person name="Futagami T."/>
            <person name="Toyoda A."/>
            <person name="Takaki Y."/>
            <person name="Nishi S."/>
            <person name="Hori S."/>
            <person name="Arai W."/>
            <person name="Tsubouchi T."/>
            <person name="Morono Y."/>
            <person name="Uchiyama I."/>
            <person name="Ito T."/>
            <person name="Fujiyama A."/>
            <person name="Inagaki F."/>
            <person name="Takami H."/>
        </authorList>
    </citation>
    <scope>NUCLEOTIDE SEQUENCE</scope>
    <source>
        <strain evidence="2">Expedition CK06-06</strain>
    </source>
</reference>
<keyword evidence="1" id="KW-1133">Transmembrane helix</keyword>